<gene>
    <name evidence="2" type="ORF">G3M99_00780</name>
</gene>
<keyword evidence="1" id="KW-0472">Membrane</keyword>
<organism evidence="2 3">
    <name type="scientific">Clostridium senegalense</name>
    <dbReference type="NCBI Taxonomy" id="1465809"/>
    <lineage>
        <taxon>Bacteria</taxon>
        <taxon>Bacillati</taxon>
        <taxon>Bacillota</taxon>
        <taxon>Clostridia</taxon>
        <taxon>Eubacteriales</taxon>
        <taxon>Clostridiaceae</taxon>
        <taxon>Clostridium</taxon>
    </lineage>
</organism>
<feature type="transmembrane region" description="Helical" evidence="1">
    <location>
        <begin position="7"/>
        <end position="24"/>
    </location>
</feature>
<evidence type="ECO:0000256" key="1">
    <source>
        <dbReference type="SAM" id="Phobius"/>
    </source>
</evidence>
<dbReference type="EMBL" id="JAAGPU010000001">
    <property type="protein sequence ID" value="NEU03405.1"/>
    <property type="molecule type" value="Genomic_DNA"/>
</dbReference>
<keyword evidence="1" id="KW-0812">Transmembrane</keyword>
<accession>A0A6M0GY73</accession>
<sequence>MGRKEKNILILCTLAIIIGIVVVNKNSSDVVKKNSNIEICNEDKPKIILKLNEKQLVFKSDFFYDLENGFKIIFNNIKENIN</sequence>
<dbReference type="Proteomes" id="UP000481872">
    <property type="component" value="Unassembled WGS sequence"/>
</dbReference>
<protein>
    <submittedName>
        <fullName evidence="2">Uncharacterized protein</fullName>
    </submittedName>
</protein>
<dbReference type="RefSeq" id="WP_199868754.1">
    <property type="nucleotide sequence ID" value="NZ_JAAGPU010000001.1"/>
</dbReference>
<evidence type="ECO:0000313" key="3">
    <source>
        <dbReference type="Proteomes" id="UP000481872"/>
    </source>
</evidence>
<evidence type="ECO:0000313" key="2">
    <source>
        <dbReference type="EMBL" id="NEU03405.1"/>
    </source>
</evidence>
<keyword evidence="1" id="KW-1133">Transmembrane helix</keyword>
<keyword evidence="3" id="KW-1185">Reference proteome</keyword>
<reference evidence="2 3" key="1">
    <citation type="submission" date="2020-02" db="EMBL/GenBank/DDBJ databases">
        <title>Genome assembly of a novel Clostridium senegalense strain.</title>
        <authorList>
            <person name="Gupta T.B."/>
            <person name="Jauregui R."/>
            <person name="Maclean P."/>
            <person name="Nawarathana A."/>
            <person name="Brightwell G."/>
        </authorList>
    </citation>
    <scope>NUCLEOTIDE SEQUENCE [LARGE SCALE GENOMIC DNA]</scope>
    <source>
        <strain evidence="2 3">AGRFS4</strain>
    </source>
</reference>
<name>A0A6M0GY73_9CLOT</name>
<comment type="caution">
    <text evidence="2">The sequence shown here is derived from an EMBL/GenBank/DDBJ whole genome shotgun (WGS) entry which is preliminary data.</text>
</comment>
<proteinExistence type="predicted"/>
<dbReference type="AlphaFoldDB" id="A0A6M0GY73"/>